<evidence type="ECO:0000259" key="2">
    <source>
        <dbReference type="Pfam" id="PF02894"/>
    </source>
</evidence>
<feature type="domain" description="Gfo/Idh/MocA-like oxidoreductase C-terminal" evidence="2">
    <location>
        <begin position="158"/>
        <end position="407"/>
    </location>
</feature>
<keyword evidence="4" id="KW-1185">Reference proteome</keyword>
<protein>
    <submittedName>
        <fullName evidence="3">Inositol 2-dehydrogenase</fullName>
    </submittedName>
</protein>
<sequence length="422" mass="46607">MEQTAPTNSTLGVAIIGAGERGIYFIGSRMAEMAAETGLRIVGLHDRLPDRMQFGCQHINQIYQKNGIDCEATSFGDMADLINHPEVDLVLVTTHTNAHREPTIMALDAGKKVYLDKPISVTLEDAEAIHAAEKRVNSPVMMGFTRRYEASWREAVRHLEQGAIGDLQMVLLRSVIPYTRYLQLWHRDQSLSGGAINDKCSHHFDVLNWLAKSDVQSLTAIGGRSSIFKPDPTAPQRCSECDRVCAYRRHDTLIDREEGSAEVPNPSWVEAENVRDRNDNCVYLPGADIDDHAIVALAYENGVKANLFFTLFGPWAKDQETLELVGSTGRLRLERSSGTIDLVTDHGKKHRVYKVSNPDKGSSHYGADRQLVKSLRAFADGEAPTVGVREGIASLKMVLATQNSIANQGAFVSGEEMEANYA</sequence>
<dbReference type="PANTHER" id="PTHR43377:SF2">
    <property type="entry name" value="BINDING ROSSMANN FOLD OXIDOREDUCTASE, PUTATIVE (AFU_ORTHOLOGUE AFUA_4G00560)-RELATED"/>
    <property type="match status" value="1"/>
</dbReference>
<dbReference type="InterPro" id="IPR000683">
    <property type="entry name" value="Gfo/Idh/MocA-like_OxRdtase_N"/>
</dbReference>
<feature type="domain" description="Gfo/Idh/MocA-like oxidoreductase N-terminal" evidence="1">
    <location>
        <begin position="12"/>
        <end position="144"/>
    </location>
</feature>
<dbReference type="EMBL" id="CP021330">
    <property type="protein sequence ID" value="AVX03500.1"/>
    <property type="molecule type" value="Genomic_DNA"/>
</dbReference>
<dbReference type="GO" id="GO:0000166">
    <property type="term" value="F:nucleotide binding"/>
    <property type="evidence" value="ECO:0007669"/>
    <property type="project" value="InterPro"/>
</dbReference>
<dbReference type="Proteomes" id="UP000258927">
    <property type="component" value="Chromosome"/>
</dbReference>
<evidence type="ECO:0000259" key="1">
    <source>
        <dbReference type="Pfam" id="PF01408"/>
    </source>
</evidence>
<dbReference type="Gene3D" id="3.30.360.10">
    <property type="entry name" value="Dihydrodipicolinate Reductase, domain 2"/>
    <property type="match status" value="1"/>
</dbReference>
<dbReference type="Pfam" id="PF01408">
    <property type="entry name" value="GFO_IDH_MocA"/>
    <property type="match status" value="1"/>
</dbReference>
<dbReference type="Pfam" id="PF02894">
    <property type="entry name" value="GFO_IDH_MocA_C"/>
    <property type="match status" value="1"/>
</dbReference>
<dbReference type="Gene3D" id="3.40.50.720">
    <property type="entry name" value="NAD(P)-binding Rossmann-like Domain"/>
    <property type="match status" value="1"/>
</dbReference>
<evidence type="ECO:0000313" key="4">
    <source>
        <dbReference type="Proteomes" id="UP000258927"/>
    </source>
</evidence>
<dbReference type="InterPro" id="IPR051450">
    <property type="entry name" value="Gfo/Idh/MocA_Oxidoreductases"/>
</dbReference>
<dbReference type="PANTHER" id="PTHR43377">
    <property type="entry name" value="BILIVERDIN REDUCTASE A"/>
    <property type="match status" value="1"/>
</dbReference>
<gene>
    <name evidence="3" type="ORF">MXMO3_00969</name>
</gene>
<organism evidence="3 4">
    <name type="scientific">Maritalea myrionectae</name>
    <dbReference type="NCBI Taxonomy" id="454601"/>
    <lineage>
        <taxon>Bacteria</taxon>
        <taxon>Pseudomonadati</taxon>
        <taxon>Pseudomonadota</taxon>
        <taxon>Alphaproteobacteria</taxon>
        <taxon>Hyphomicrobiales</taxon>
        <taxon>Devosiaceae</taxon>
        <taxon>Maritalea</taxon>
    </lineage>
</organism>
<proteinExistence type="predicted"/>
<dbReference type="KEGG" id="mmyr:MXMO3_00969"/>
<reference evidence="3 4" key="1">
    <citation type="submission" date="2017-05" db="EMBL/GenBank/DDBJ databases">
        <title>Genome Analysis of Maritalea myrionectae HL2708#5.</title>
        <authorList>
            <consortium name="Cotde Inc.-PKNU"/>
            <person name="Jang D."/>
            <person name="Oh H.-M."/>
        </authorList>
    </citation>
    <scope>NUCLEOTIDE SEQUENCE [LARGE SCALE GENOMIC DNA]</scope>
    <source>
        <strain evidence="3 4">HL2708#5</strain>
    </source>
</reference>
<dbReference type="RefSeq" id="WP_117395131.1">
    <property type="nucleotide sequence ID" value="NZ_CP021330.1"/>
</dbReference>
<dbReference type="InterPro" id="IPR036291">
    <property type="entry name" value="NAD(P)-bd_dom_sf"/>
</dbReference>
<dbReference type="STRING" id="1122213.GCA_000423365_01826"/>
<accession>A0A2R4MBX2</accession>
<evidence type="ECO:0000313" key="3">
    <source>
        <dbReference type="EMBL" id="AVX03500.1"/>
    </source>
</evidence>
<name>A0A2R4MBX2_9HYPH</name>
<dbReference type="InterPro" id="IPR004104">
    <property type="entry name" value="Gfo/Idh/MocA-like_OxRdtase_C"/>
</dbReference>
<dbReference type="AlphaFoldDB" id="A0A2R4MBX2"/>
<dbReference type="SUPFAM" id="SSF51735">
    <property type="entry name" value="NAD(P)-binding Rossmann-fold domains"/>
    <property type="match status" value="1"/>
</dbReference>
<dbReference type="SUPFAM" id="SSF55347">
    <property type="entry name" value="Glyceraldehyde-3-phosphate dehydrogenase-like, C-terminal domain"/>
    <property type="match status" value="1"/>
</dbReference>